<sequence length="84" mass="9045">MNGDEAYIEIYGELVSLKELAIASIISTALAFILFYFSSSIAKAIGMPNLANALKITLGAIGASIGFFFSIPLTKVKRKIVEEE</sequence>
<feature type="transmembrane region" description="Helical" evidence="1">
    <location>
        <begin position="50"/>
        <end position="71"/>
    </location>
</feature>
<keyword evidence="1" id="KW-1133">Transmembrane helix</keyword>
<evidence type="ECO:0000256" key="1">
    <source>
        <dbReference type="SAM" id="Phobius"/>
    </source>
</evidence>
<comment type="caution">
    <text evidence="2">The sequence shown here is derived from an EMBL/GenBank/DDBJ whole genome shotgun (WGS) entry which is preliminary data.</text>
</comment>
<accession>A0A7J3SMV1</accession>
<evidence type="ECO:0000313" key="2">
    <source>
        <dbReference type="EMBL" id="HGZ60673.1"/>
    </source>
</evidence>
<feature type="transmembrane region" description="Helical" evidence="1">
    <location>
        <begin position="20"/>
        <end position="38"/>
    </location>
</feature>
<dbReference type="AlphaFoldDB" id="A0A7J3SMV1"/>
<keyword evidence="1" id="KW-0812">Transmembrane</keyword>
<proteinExistence type="predicted"/>
<organism evidence="2">
    <name type="scientific">Fervidicoccus fontis</name>
    <dbReference type="NCBI Taxonomy" id="683846"/>
    <lineage>
        <taxon>Archaea</taxon>
        <taxon>Thermoproteota</taxon>
        <taxon>Thermoprotei</taxon>
        <taxon>Fervidicoccales</taxon>
        <taxon>Fervidicoccaceae</taxon>
        <taxon>Fervidicoccus</taxon>
    </lineage>
</organism>
<gene>
    <name evidence="2" type="ORF">ENW83_05685</name>
</gene>
<name>A0A7J3SMV1_9CREN</name>
<dbReference type="EMBL" id="DTLS01000163">
    <property type="protein sequence ID" value="HGZ60673.1"/>
    <property type="molecule type" value="Genomic_DNA"/>
</dbReference>
<keyword evidence="1" id="KW-0472">Membrane</keyword>
<protein>
    <submittedName>
        <fullName evidence="2">Uncharacterized protein</fullName>
    </submittedName>
</protein>
<reference evidence="2" key="1">
    <citation type="journal article" date="2020" name="mSystems">
        <title>Genome- and Community-Level Interaction Insights into Carbon Utilization and Element Cycling Functions of Hydrothermarchaeota in Hydrothermal Sediment.</title>
        <authorList>
            <person name="Zhou Z."/>
            <person name="Liu Y."/>
            <person name="Xu W."/>
            <person name="Pan J."/>
            <person name="Luo Z.H."/>
            <person name="Li M."/>
        </authorList>
    </citation>
    <scope>NUCLEOTIDE SEQUENCE [LARGE SCALE GENOMIC DNA]</scope>
    <source>
        <strain evidence="2">SpSt-885</strain>
    </source>
</reference>